<comment type="subcellular location">
    <subcellularLocation>
        <location evidence="3">Cytoplasm</location>
        <location evidence="3">Cytoskeleton</location>
    </subcellularLocation>
</comment>
<feature type="region of interest" description="Disordered" evidence="5">
    <location>
        <begin position="21"/>
        <end position="49"/>
    </location>
</feature>
<keyword evidence="3" id="KW-0493">Microtubule</keyword>
<dbReference type="HOGENOM" id="CLU_130569_0_1_1"/>
<keyword evidence="4" id="KW-0175">Coiled coil</keyword>
<comment type="similarity">
    <text evidence="1 3">Belongs to the TBCA family.</text>
</comment>
<evidence type="ECO:0000256" key="1">
    <source>
        <dbReference type="ARBA" id="ARBA00006806"/>
    </source>
</evidence>
<dbReference type="GO" id="GO:0007023">
    <property type="term" value="P:post-chaperonin tubulin folding pathway"/>
    <property type="evidence" value="ECO:0007669"/>
    <property type="project" value="UniProtKB-UniRule"/>
</dbReference>
<evidence type="ECO:0000256" key="3">
    <source>
        <dbReference type="RuleBase" id="RU364030"/>
    </source>
</evidence>
<keyword evidence="2 3" id="KW-0143">Chaperone</keyword>
<comment type="subunit">
    <text evidence="3">Supercomplex made of cofactors A to E. Cofactors A and D function by capturing and stabilizing tubulin in a quasi-native conformation. Cofactor E binds to the cofactor D-tubulin complex; interaction with cofactor C then causes the release of tubulin polypeptides that are committed to the native state.</text>
</comment>
<gene>
    <name evidence="6" type="ORF">H109_03845</name>
</gene>
<comment type="caution">
    <text evidence="6">The sequence shown here is derived from an EMBL/GenBank/DDBJ whole genome shotgun (WGS) entry which is preliminary data.</text>
</comment>
<dbReference type="GO" id="GO:0048487">
    <property type="term" value="F:beta-tubulin binding"/>
    <property type="evidence" value="ECO:0007669"/>
    <property type="project" value="InterPro"/>
</dbReference>
<keyword evidence="7" id="KW-1185">Reference proteome</keyword>
<dbReference type="InterPro" id="IPR004226">
    <property type="entry name" value="TBCA"/>
</dbReference>
<dbReference type="OrthoDB" id="296187at2759"/>
<evidence type="ECO:0000256" key="2">
    <source>
        <dbReference type="ARBA" id="ARBA00023186"/>
    </source>
</evidence>
<accession>A0A059J8Y5</accession>
<dbReference type="Proteomes" id="UP000024533">
    <property type="component" value="Unassembled WGS sequence"/>
</dbReference>
<dbReference type="AlphaFoldDB" id="A0A059J8Y5"/>
<keyword evidence="3" id="KW-0963">Cytoplasm</keyword>
<dbReference type="PANTHER" id="PTHR21500">
    <property type="entry name" value="TUBULIN-SPECIFIC CHAPERONE A"/>
    <property type="match status" value="1"/>
</dbReference>
<dbReference type="OMA" id="DENREYM"/>
<keyword evidence="3" id="KW-0206">Cytoskeleton</keyword>
<dbReference type="InterPro" id="IPR036126">
    <property type="entry name" value="TBCA_sf"/>
</dbReference>
<name>A0A059J8Y5_TRIIM</name>
<feature type="compositionally biased region" description="Basic and acidic residues" evidence="5">
    <location>
        <begin position="21"/>
        <end position="42"/>
    </location>
</feature>
<dbReference type="Pfam" id="PF02970">
    <property type="entry name" value="TBCA"/>
    <property type="match status" value="2"/>
</dbReference>
<reference evidence="6 7" key="1">
    <citation type="submission" date="2014-02" db="EMBL/GenBank/DDBJ databases">
        <title>The Genome Sequence of Trichophyton interdigitale MR816.</title>
        <authorList>
            <consortium name="The Broad Institute Genomics Platform"/>
            <person name="Cuomo C.A."/>
            <person name="White T.C."/>
            <person name="Graser Y."/>
            <person name="Martinez-Rossi N."/>
            <person name="Heitman J."/>
            <person name="Young S.K."/>
            <person name="Zeng Q."/>
            <person name="Gargeya S."/>
            <person name="Abouelleil A."/>
            <person name="Alvarado L."/>
            <person name="Chapman S.B."/>
            <person name="Gainer-Dewar J."/>
            <person name="Goldberg J."/>
            <person name="Griggs A."/>
            <person name="Gujja S."/>
            <person name="Hansen M."/>
            <person name="Howarth C."/>
            <person name="Imamovic A."/>
            <person name="Larimer J."/>
            <person name="Martinez D."/>
            <person name="Murphy C."/>
            <person name="Pearson M.D."/>
            <person name="Persinoti G."/>
            <person name="Poon T."/>
            <person name="Priest M."/>
            <person name="Roberts A.D."/>
            <person name="Saif S."/>
            <person name="Shea T.D."/>
            <person name="Sykes S.N."/>
            <person name="Wortman J."/>
            <person name="Nusbaum C."/>
            <person name="Birren B."/>
        </authorList>
    </citation>
    <scope>NUCLEOTIDE SEQUENCE [LARGE SCALE GENOMIC DNA]</scope>
    <source>
        <strain evidence="6 7">MR816</strain>
    </source>
</reference>
<sequence length="140" mass="15469">MAPSTPLSIATGAVQRLVKEEASYQREKKDQEQRLEKLSKETSDDENREYLLNQEVGPPLSVYSSGLGVFTYGANSFQRKALEETEKLLPQLKMKINEAVAKLERLLAEEGQKGAESDVAQITAAKEAISNAKTAIREIS</sequence>
<feature type="coiled-coil region" evidence="4">
    <location>
        <begin position="82"/>
        <end position="109"/>
    </location>
</feature>
<dbReference type="GO" id="GO:0005829">
    <property type="term" value="C:cytosol"/>
    <property type="evidence" value="ECO:0007669"/>
    <property type="project" value="TreeGrafter"/>
</dbReference>
<dbReference type="GO" id="GO:0007021">
    <property type="term" value="P:tubulin complex assembly"/>
    <property type="evidence" value="ECO:0007669"/>
    <property type="project" value="UniProtKB-UniRule"/>
</dbReference>
<organism evidence="6 7">
    <name type="scientific">Trichophyton interdigitale (strain MR816)</name>
    <dbReference type="NCBI Taxonomy" id="1215338"/>
    <lineage>
        <taxon>Eukaryota</taxon>
        <taxon>Fungi</taxon>
        <taxon>Dikarya</taxon>
        <taxon>Ascomycota</taxon>
        <taxon>Pezizomycotina</taxon>
        <taxon>Eurotiomycetes</taxon>
        <taxon>Eurotiomycetidae</taxon>
        <taxon>Onygenales</taxon>
        <taxon>Arthrodermataceae</taxon>
        <taxon>Trichophyton</taxon>
    </lineage>
</organism>
<evidence type="ECO:0000256" key="5">
    <source>
        <dbReference type="SAM" id="MobiDB-lite"/>
    </source>
</evidence>
<evidence type="ECO:0000313" key="6">
    <source>
        <dbReference type="EMBL" id="KDB24305.1"/>
    </source>
</evidence>
<dbReference type="EMBL" id="AOKY01000265">
    <property type="protein sequence ID" value="KDB24305.1"/>
    <property type="molecule type" value="Genomic_DNA"/>
</dbReference>
<evidence type="ECO:0000256" key="4">
    <source>
        <dbReference type="SAM" id="Coils"/>
    </source>
</evidence>
<protein>
    <recommendedName>
        <fullName evidence="3">Tubulin-specific chaperone A</fullName>
    </recommendedName>
</protein>
<dbReference type="PANTHER" id="PTHR21500:SF0">
    <property type="entry name" value="TUBULIN-SPECIFIC CHAPERONE A"/>
    <property type="match status" value="1"/>
</dbReference>
<dbReference type="SUPFAM" id="SSF46988">
    <property type="entry name" value="Tubulin chaperone cofactor A"/>
    <property type="match status" value="2"/>
</dbReference>
<dbReference type="GO" id="GO:0005874">
    <property type="term" value="C:microtubule"/>
    <property type="evidence" value="ECO:0007669"/>
    <property type="project" value="UniProtKB-KW"/>
</dbReference>
<evidence type="ECO:0000313" key="7">
    <source>
        <dbReference type="Proteomes" id="UP000024533"/>
    </source>
</evidence>
<proteinExistence type="inferred from homology"/>
<dbReference type="Gene3D" id="1.20.58.90">
    <property type="match status" value="1"/>
</dbReference>